<dbReference type="SUPFAM" id="SSF51735">
    <property type="entry name" value="NAD(P)-binding Rossmann-fold domains"/>
    <property type="match status" value="1"/>
</dbReference>
<comment type="subunit">
    <text evidence="1">Monomer. Forms homodimers during oxidative stress. Interacts (via N-terminus) with elongation factor EEF1A1 (via middle-region); the interaction is direct and competes with EEF1A1 binding to guanyl-nucleotide exchange factor EEF1B2, thereby inhibiting GDP for GTP exchange and reactivation of EEF1A1. Interacts with nuclear transport receptors XPO4, IPO5/RANBP5, IPO7, IPO9 and KPNB1 as well as GCN1L1/GCN1 and LRPPRC probably through their HEAT repeats. Binds NCOA5/CIA.</text>
</comment>
<evidence type="ECO:0000256" key="1">
    <source>
        <dbReference type="ARBA" id="ARBA00093483"/>
    </source>
</evidence>
<comment type="caution">
    <text evidence="4">The sequence shown here is derived from an EMBL/GenBank/DDBJ whole genome shotgun (WGS) entry which is preliminary data.</text>
</comment>
<reference evidence="4 5" key="1">
    <citation type="submission" date="2024-05" db="EMBL/GenBank/DDBJ databases">
        <authorList>
            <person name="Wallberg A."/>
        </authorList>
    </citation>
    <scope>NUCLEOTIDE SEQUENCE [LARGE SCALE GENOMIC DNA]</scope>
</reference>
<feature type="domain" description="NAD(P)-binding" evidence="3">
    <location>
        <begin position="11"/>
        <end position="193"/>
    </location>
</feature>
<dbReference type="CDD" id="cd05250">
    <property type="entry name" value="CC3_like_SDR_a"/>
    <property type="match status" value="1"/>
</dbReference>
<accession>A0AAV2S7I7</accession>
<dbReference type="Proteomes" id="UP001497623">
    <property type="component" value="Unassembled WGS sequence"/>
</dbReference>
<protein>
    <recommendedName>
        <fullName evidence="2">Protein HTATIP2</fullName>
    </recommendedName>
</protein>
<dbReference type="AlphaFoldDB" id="A0AAV2S7I7"/>
<evidence type="ECO:0000313" key="4">
    <source>
        <dbReference type="EMBL" id="CAL4162329.1"/>
    </source>
</evidence>
<dbReference type="InterPro" id="IPR016040">
    <property type="entry name" value="NAD(P)-bd_dom"/>
</dbReference>
<evidence type="ECO:0000313" key="5">
    <source>
        <dbReference type="Proteomes" id="UP001497623"/>
    </source>
</evidence>
<dbReference type="PANTHER" id="PTHR14097">
    <property type="entry name" value="OXIDOREDUCTASE HTATIP2"/>
    <property type="match status" value="1"/>
</dbReference>
<dbReference type="GO" id="GO:0051170">
    <property type="term" value="P:import into nucleus"/>
    <property type="evidence" value="ECO:0007669"/>
    <property type="project" value="TreeGrafter"/>
</dbReference>
<dbReference type="Gene3D" id="3.40.50.720">
    <property type="entry name" value="NAD(P)-binding Rossmann-like Domain"/>
    <property type="match status" value="1"/>
</dbReference>
<dbReference type="GO" id="GO:0005737">
    <property type="term" value="C:cytoplasm"/>
    <property type="evidence" value="ECO:0007669"/>
    <property type="project" value="TreeGrafter"/>
</dbReference>
<evidence type="ECO:0000256" key="2">
    <source>
        <dbReference type="ARBA" id="ARBA00093604"/>
    </source>
</evidence>
<keyword evidence="5" id="KW-1185">Reference proteome</keyword>
<dbReference type="PANTHER" id="PTHR14097:SF7">
    <property type="entry name" value="OXIDOREDUCTASE HTATIP2"/>
    <property type="match status" value="1"/>
</dbReference>
<dbReference type="InterPro" id="IPR036291">
    <property type="entry name" value="NAD(P)-bd_dom_sf"/>
</dbReference>
<evidence type="ECO:0000259" key="3">
    <source>
        <dbReference type="Pfam" id="PF13460"/>
    </source>
</evidence>
<sequence>MTDGMTAVVLGGSGEVGKNIVKQLVDNTAFSKVILITRRMLDFSSDKIEQKIVDFDKLEEHKDAFSNAQVGFCALGTTRKKAGAAGFVKVDRDYVAEAAKLLRDQGCQQFHLVTSGGSNKDSLFLYMKTKGEVEELIKEMNFPKYMIYRPNMLLGNREEPRPLEYIAQTTLRCLDRYRWGSIEVERVAAAMVAKALEKPLPEQNDVYMKILENADILAASKVEN</sequence>
<dbReference type="GO" id="GO:0003824">
    <property type="term" value="F:catalytic activity"/>
    <property type="evidence" value="ECO:0007669"/>
    <property type="project" value="UniProtKB-ARBA"/>
</dbReference>
<organism evidence="4 5">
    <name type="scientific">Meganyctiphanes norvegica</name>
    <name type="common">Northern krill</name>
    <name type="synonym">Thysanopoda norvegica</name>
    <dbReference type="NCBI Taxonomy" id="48144"/>
    <lineage>
        <taxon>Eukaryota</taxon>
        <taxon>Metazoa</taxon>
        <taxon>Ecdysozoa</taxon>
        <taxon>Arthropoda</taxon>
        <taxon>Crustacea</taxon>
        <taxon>Multicrustacea</taxon>
        <taxon>Malacostraca</taxon>
        <taxon>Eumalacostraca</taxon>
        <taxon>Eucarida</taxon>
        <taxon>Euphausiacea</taxon>
        <taxon>Euphausiidae</taxon>
        <taxon>Meganyctiphanes</taxon>
    </lineage>
</organism>
<dbReference type="EMBL" id="CAXKWB010045497">
    <property type="protein sequence ID" value="CAL4162329.1"/>
    <property type="molecule type" value="Genomic_DNA"/>
</dbReference>
<gene>
    <name evidence="4" type="ORF">MNOR_LOCUS32818</name>
</gene>
<proteinExistence type="predicted"/>
<dbReference type="Pfam" id="PF13460">
    <property type="entry name" value="NAD_binding_10"/>
    <property type="match status" value="1"/>
</dbReference>
<name>A0AAV2S7I7_MEGNR</name>